<comment type="similarity">
    <text evidence="4">Belongs to the glucosamine/galactosamine-6-phosphate isomerase family. NagB subfamily.</text>
</comment>
<comment type="function">
    <text evidence="4">Catalyzes the reversible isomerization-deamination of glucosamine 6-phosphate (GlcN6P) to form fructose 6-phosphate (Fru6P) and ammonium ion.</text>
</comment>
<dbReference type="GO" id="GO:0006046">
    <property type="term" value="P:N-acetylglucosamine catabolic process"/>
    <property type="evidence" value="ECO:0007669"/>
    <property type="project" value="UniProtKB-UniRule"/>
</dbReference>
<evidence type="ECO:0000256" key="2">
    <source>
        <dbReference type="ARBA" id="ARBA00022801"/>
    </source>
</evidence>
<feature type="active site" description="Proton acceptor; for enolization step" evidence="4">
    <location>
        <position position="66"/>
    </location>
</feature>
<comment type="subunit">
    <text evidence="4">Homohexamer.</text>
</comment>
<dbReference type="RefSeq" id="WP_269817899.1">
    <property type="nucleotide sequence ID" value="NZ_CP114976.1"/>
</dbReference>
<dbReference type="InterPro" id="IPR018321">
    <property type="entry name" value="Glucosamine6P_isomerase_CS"/>
</dbReference>
<keyword evidence="3 4" id="KW-0119">Carbohydrate metabolism</keyword>
<dbReference type="GO" id="GO:0042802">
    <property type="term" value="F:identical protein binding"/>
    <property type="evidence" value="ECO:0007669"/>
    <property type="project" value="TreeGrafter"/>
</dbReference>
<dbReference type="Pfam" id="PF01182">
    <property type="entry name" value="Glucosamine_iso"/>
    <property type="match status" value="1"/>
</dbReference>
<proteinExistence type="inferred from homology"/>
<name>A0AAF0AK10_9GAMM</name>
<organism evidence="6 7">
    <name type="scientific">Denitrificimonas caeni</name>
    <dbReference type="NCBI Taxonomy" id="521720"/>
    <lineage>
        <taxon>Bacteria</taxon>
        <taxon>Pseudomonadati</taxon>
        <taxon>Pseudomonadota</taxon>
        <taxon>Gammaproteobacteria</taxon>
        <taxon>Pseudomonadales</taxon>
        <taxon>Pseudomonadaceae</taxon>
        <taxon>Denitrificimonas</taxon>
    </lineage>
</organism>
<evidence type="ECO:0000259" key="5">
    <source>
        <dbReference type="Pfam" id="PF01182"/>
    </source>
</evidence>
<dbReference type="GO" id="GO:0006043">
    <property type="term" value="P:glucosamine catabolic process"/>
    <property type="evidence" value="ECO:0007669"/>
    <property type="project" value="TreeGrafter"/>
</dbReference>
<accession>A0AAF0AK10</accession>
<sequence length="249" mass="27496">MYKIFETVDEVSRYTAQRLLDKIKALPAAALGLATGSTMEPVYAQLLQYLQQSPVDLSKLTTFNLDEYIGLSAEHPQSYNYYMYQHLFNKLNIPAQNVHLPDGLTTDIETACQTYSNAIQALGGLDLQLLGIGSNGHIGFNEPLTCFNSRTHVVELSEQTRIDNGRFFTDQSEVPTHALTLGIQDILEAKEIILVATGNNKAEIMAQLFTSAIDETLPASALKQHPNFTIVLDREAAALLPEQALQQAI</sequence>
<gene>
    <name evidence="4 6" type="primary">nagB</name>
    <name evidence="6" type="ORF">O6P33_11415</name>
</gene>
<dbReference type="PROSITE" id="PS01161">
    <property type="entry name" value="GLC_GALNAC_ISOMERASE"/>
    <property type="match status" value="1"/>
</dbReference>
<dbReference type="Proteomes" id="UP001212189">
    <property type="component" value="Chromosome"/>
</dbReference>
<feature type="active site" description="For ring-opening step" evidence="4">
    <location>
        <position position="142"/>
    </location>
</feature>
<dbReference type="SUPFAM" id="SSF100950">
    <property type="entry name" value="NagB/RpiA/CoA transferase-like"/>
    <property type="match status" value="1"/>
</dbReference>
<protein>
    <recommendedName>
        <fullName evidence="4">Glucosamine-6-phosphate deaminase</fullName>
        <ecNumber evidence="4">3.5.99.6</ecNumber>
    </recommendedName>
    <alternativeName>
        <fullName evidence="4">GlcN6P deaminase</fullName>
        <shortName evidence="4">GNPDA</shortName>
    </alternativeName>
    <alternativeName>
        <fullName evidence="4">Glucosamine-6-phosphate isomerase</fullName>
    </alternativeName>
</protein>
<evidence type="ECO:0000313" key="6">
    <source>
        <dbReference type="EMBL" id="WBE24956.1"/>
    </source>
</evidence>
<dbReference type="GO" id="GO:0019262">
    <property type="term" value="P:N-acetylneuraminate catabolic process"/>
    <property type="evidence" value="ECO:0007669"/>
    <property type="project" value="UniProtKB-UniRule"/>
</dbReference>
<keyword evidence="2 4" id="KW-0378">Hydrolase</keyword>
<dbReference type="CDD" id="cd01399">
    <property type="entry name" value="GlcN6P_deaminase"/>
    <property type="match status" value="1"/>
</dbReference>
<dbReference type="InterPro" id="IPR004547">
    <property type="entry name" value="Glucosamine6P_isomerase"/>
</dbReference>
<dbReference type="PANTHER" id="PTHR11280:SF5">
    <property type="entry name" value="GLUCOSAMINE-6-PHOSPHATE ISOMERASE"/>
    <property type="match status" value="1"/>
</dbReference>
<dbReference type="HAMAP" id="MF_01241">
    <property type="entry name" value="GlcN6P_deamin"/>
    <property type="match status" value="1"/>
</dbReference>
<evidence type="ECO:0000313" key="7">
    <source>
        <dbReference type="Proteomes" id="UP001212189"/>
    </source>
</evidence>
<evidence type="ECO:0000256" key="1">
    <source>
        <dbReference type="ARBA" id="ARBA00000644"/>
    </source>
</evidence>
<evidence type="ECO:0000256" key="3">
    <source>
        <dbReference type="ARBA" id="ARBA00023277"/>
    </source>
</evidence>
<dbReference type="GO" id="GO:0004342">
    <property type="term" value="F:glucosamine-6-phosphate deaminase activity"/>
    <property type="evidence" value="ECO:0007669"/>
    <property type="project" value="UniProtKB-UniRule"/>
</dbReference>
<feature type="active site" description="Proton acceptor; for ring-opening step" evidence="4">
    <location>
        <position position="137"/>
    </location>
</feature>
<dbReference type="GO" id="GO:0005737">
    <property type="term" value="C:cytoplasm"/>
    <property type="evidence" value="ECO:0007669"/>
    <property type="project" value="TreeGrafter"/>
</dbReference>
<dbReference type="InterPro" id="IPR006148">
    <property type="entry name" value="Glc/Gal-6P_isomerase"/>
</dbReference>
<keyword evidence="7" id="KW-1185">Reference proteome</keyword>
<dbReference type="KEGG" id="dce:O6P33_11415"/>
<dbReference type="AlphaFoldDB" id="A0AAF0AK10"/>
<dbReference type="InterPro" id="IPR037171">
    <property type="entry name" value="NagB/RpiA_transferase-like"/>
</dbReference>
<reference evidence="6 7" key="1">
    <citation type="submission" date="2022-12" db="EMBL/GenBank/DDBJ databases">
        <title>Coexistence and Characterization of a Novel Tigecycline Resistance gene tet(X) variant and blaNDM-1 in a Pseudomonas caeni Isolate of Chicken Origin.</title>
        <authorList>
            <person name="Lu X."/>
            <person name="Zhang L."/>
            <person name="Li R."/>
            <person name="Wang Z."/>
        </authorList>
    </citation>
    <scope>NUCLEOTIDE SEQUENCE [LARGE SCALE GENOMIC DNA]</scope>
    <source>
        <strain evidence="6 7">CE14</strain>
    </source>
</reference>
<comment type="pathway">
    <text evidence="4">Amino-sugar metabolism; N-acetylneuraminate degradation; D-fructose 6-phosphate from N-acetylneuraminate: step 5/5.</text>
</comment>
<evidence type="ECO:0000256" key="4">
    <source>
        <dbReference type="HAMAP-Rule" id="MF_01241"/>
    </source>
</evidence>
<dbReference type="EC" id="3.5.99.6" evidence="4"/>
<dbReference type="NCBIfam" id="TIGR00502">
    <property type="entry name" value="nagB"/>
    <property type="match status" value="1"/>
</dbReference>
<feature type="active site" description="For ring-opening step" evidence="4">
    <location>
        <position position="135"/>
    </location>
</feature>
<dbReference type="PANTHER" id="PTHR11280">
    <property type="entry name" value="GLUCOSAMINE-6-PHOSPHATE ISOMERASE"/>
    <property type="match status" value="1"/>
</dbReference>
<dbReference type="EMBL" id="CP114976">
    <property type="protein sequence ID" value="WBE24956.1"/>
    <property type="molecule type" value="Genomic_DNA"/>
</dbReference>
<dbReference type="FunFam" id="3.40.50.1360:FF:000003">
    <property type="entry name" value="Glucosamine-6-phosphate deaminase"/>
    <property type="match status" value="1"/>
</dbReference>
<feature type="domain" description="Glucosamine/galactosamine-6-phosphate isomerase" evidence="5">
    <location>
        <begin position="7"/>
        <end position="224"/>
    </location>
</feature>
<comment type="caution">
    <text evidence="4">Lacks conserved residue(s) required for the propagation of feature annotation.</text>
</comment>
<dbReference type="Gene3D" id="3.40.50.1360">
    <property type="match status" value="1"/>
</dbReference>
<dbReference type="GO" id="GO:0005975">
    <property type="term" value="P:carbohydrate metabolic process"/>
    <property type="evidence" value="ECO:0007669"/>
    <property type="project" value="InterPro"/>
</dbReference>
<comment type="catalytic activity">
    <reaction evidence="1 4">
        <text>alpha-D-glucosamine 6-phosphate + H2O = beta-D-fructose 6-phosphate + NH4(+)</text>
        <dbReference type="Rhea" id="RHEA:12172"/>
        <dbReference type="ChEBI" id="CHEBI:15377"/>
        <dbReference type="ChEBI" id="CHEBI:28938"/>
        <dbReference type="ChEBI" id="CHEBI:57634"/>
        <dbReference type="ChEBI" id="CHEBI:75989"/>
        <dbReference type="EC" id="3.5.99.6"/>
    </reaction>
</comment>